<organism evidence="2 3">
    <name type="scientific">Pseudomonas moraviensis</name>
    <dbReference type="NCBI Taxonomy" id="321662"/>
    <lineage>
        <taxon>Bacteria</taxon>
        <taxon>Pseudomonadati</taxon>
        <taxon>Pseudomonadota</taxon>
        <taxon>Gammaproteobacteria</taxon>
        <taxon>Pseudomonadales</taxon>
        <taxon>Pseudomonadaceae</taxon>
        <taxon>Pseudomonas</taxon>
    </lineage>
</organism>
<dbReference type="AlphaFoldDB" id="A0A423NLT4"/>
<evidence type="ECO:0000256" key="1">
    <source>
        <dbReference type="SAM" id="Phobius"/>
    </source>
</evidence>
<gene>
    <name evidence="2" type="ORF">BK674_17000</name>
</gene>
<dbReference type="EMBL" id="MOCA01000006">
    <property type="protein sequence ID" value="RON99141.1"/>
    <property type="molecule type" value="Genomic_DNA"/>
</dbReference>
<keyword evidence="1" id="KW-0472">Membrane</keyword>
<proteinExistence type="predicted"/>
<evidence type="ECO:0000313" key="2">
    <source>
        <dbReference type="EMBL" id="RON99141.1"/>
    </source>
</evidence>
<keyword evidence="1" id="KW-0812">Transmembrane</keyword>
<dbReference type="Proteomes" id="UP000284207">
    <property type="component" value="Unassembled WGS sequence"/>
</dbReference>
<name>A0A423NLT4_9PSED</name>
<feature type="transmembrane region" description="Helical" evidence="1">
    <location>
        <begin position="59"/>
        <end position="79"/>
    </location>
</feature>
<protein>
    <recommendedName>
        <fullName evidence="4">Permease</fullName>
    </recommendedName>
</protein>
<evidence type="ECO:0000313" key="3">
    <source>
        <dbReference type="Proteomes" id="UP000284207"/>
    </source>
</evidence>
<keyword evidence="1" id="KW-1133">Transmembrane helix</keyword>
<comment type="caution">
    <text evidence="2">The sequence shown here is derived from an EMBL/GenBank/DDBJ whole genome shotgun (WGS) entry which is preliminary data.</text>
</comment>
<feature type="transmembrane region" description="Helical" evidence="1">
    <location>
        <begin position="85"/>
        <end position="106"/>
    </location>
</feature>
<feature type="transmembrane region" description="Helical" evidence="1">
    <location>
        <begin position="136"/>
        <end position="154"/>
    </location>
</feature>
<evidence type="ECO:0008006" key="4">
    <source>
        <dbReference type="Google" id="ProtNLM"/>
    </source>
</evidence>
<accession>A0A423NLT4</accession>
<sequence length="179" mass="19461">MDKKELKRQVAEMLDAGRSKTETFKAFSGGALKDKALAYLIGSRPDPDLLERHAGKIKILLGLTYVQALIGLVGGYLLGLTISTGFAIGLGLFAGGVPLLFAWGFYRNAAHAYTVYVVLSISQVPRMFKEYGDDPTGTVIGVAITLAMIFYVAWLKNLLFPDLGFFGAKKIKGQFVFSN</sequence>
<reference evidence="2 3" key="1">
    <citation type="submission" date="2016-10" db="EMBL/GenBank/DDBJ databases">
        <title>Comparative genome analysis of multiple Pseudomonas spp. focuses on biocontrol and plant growth promoting traits.</title>
        <authorList>
            <person name="Tao X.-Y."/>
            <person name="Taylor C.G."/>
        </authorList>
    </citation>
    <scope>NUCLEOTIDE SEQUENCE [LARGE SCALE GENOMIC DNA]</scope>
    <source>
        <strain evidence="2 3">36B3</strain>
    </source>
</reference>